<dbReference type="PANTHER" id="PTHR45270">
    <property type="entry name" value="OS03G0832900 PROTEIN"/>
    <property type="match status" value="1"/>
</dbReference>
<dbReference type="PANTHER" id="PTHR45270:SF4">
    <property type="entry name" value="CHAPERONE DNAJ-DOMAIN SUPERFAMILY PROTEIN"/>
    <property type="match status" value="1"/>
</dbReference>
<dbReference type="InterPro" id="IPR001623">
    <property type="entry name" value="DnaJ_domain"/>
</dbReference>
<feature type="region of interest" description="Disordered" evidence="1">
    <location>
        <begin position="1"/>
        <end position="148"/>
    </location>
</feature>
<feature type="transmembrane region" description="Helical" evidence="2">
    <location>
        <begin position="343"/>
        <end position="367"/>
    </location>
</feature>
<evidence type="ECO:0000259" key="3">
    <source>
        <dbReference type="PROSITE" id="PS50076"/>
    </source>
</evidence>
<dbReference type="SUPFAM" id="SSF46565">
    <property type="entry name" value="Chaperone J-domain"/>
    <property type="match status" value="1"/>
</dbReference>
<dbReference type="Gene3D" id="1.10.287.110">
    <property type="entry name" value="DnaJ domain"/>
    <property type="match status" value="1"/>
</dbReference>
<feature type="compositionally biased region" description="Basic and acidic residues" evidence="1">
    <location>
        <begin position="19"/>
        <end position="35"/>
    </location>
</feature>
<dbReference type="CDD" id="cd06257">
    <property type="entry name" value="DnaJ"/>
    <property type="match status" value="1"/>
</dbReference>
<feature type="domain" description="J" evidence="3">
    <location>
        <begin position="420"/>
        <end position="487"/>
    </location>
</feature>
<name>A0A484LJT6_9ASTE</name>
<reference evidence="4 5" key="1">
    <citation type="submission" date="2018-04" db="EMBL/GenBank/DDBJ databases">
        <authorList>
            <person name="Vogel A."/>
        </authorList>
    </citation>
    <scope>NUCLEOTIDE SEQUENCE [LARGE SCALE GENOMIC DNA]</scope>
</reference>
<dbReference type="PRINTS" id="PR00625">
    <property type="entry name" value="JDOMAIN"/>
</dbReference>
<sequence>MARKGSLHKHGFDSNLGNSRKEPFDSGSAHPDKKQGSNVSEPNVVNGEKHLNCNVPRVSLNQELNSSSHSEARMKSKQKHRKSLKKEKRDAVVSKDTENAEVVGEWESHPHKGEASESREGKEIPSHNDHGSEESDDPKSGHSPTLERTATRETYEYTLVVIFRYLGTIVVSVSKSCIEWIERRKPWIRRLKSIASNASWYARKKVEQAYPVALNWIVNFGKVLLLLSMIWFDCCLRGMGSFLCMGTASLLSIMWWGVLSLIAVSRFKFLLILAGVSTFGLFFGLEIAILTVFVIGVAFLWIYTQIFVAIPVILGGVVLASLKHDRIAMLILTLYSVYCGRTYVGWLGLVLGLNLSFISSDVLVFFLKNNLNEQSSDSSREQTAGVSADVGGGGGIPSTSVPNLEMTSESEVVRLLNCADHYSALGLSRFQDVDISTLKREYRKKAMLVHPDKNMGNERAADAFKKLQNAYEVLLDSFKRKTYDDELRSEELMNYLHSFRNTPQKNRGRKFTHAEGVGVDIHAESKRIPCKCGKFHLWICTDRAKNKARWCQECEEFHPARDGEGWVEQTSHPFLYGLLMKVETPCAYVCVDRKIYDASEWYSCQGMRCTANSHKPSFHVNPSVILKSSNERRSSSSSSTARMPNMEEAATMTEEEFIEWVRSAVQAGLFNTGGSSSEAAPPPPPPAAAETGKGSGSAAGGNKKKKKGKRQW</sequence>
<feature type="compositionally biased region" description="Basic and acidic residues" evidence="1">
    <location>
        <begin position="106"/>
        <end position="140"/>
    </location>
</feature>
<feature type="transmembrane region" description="Helical" evidence="2">
    <location>
        <begin position="213"/>
        <end position="232"/>
    </location>
</feature>
<dbReference type="EMBL" id="OOIL02001512">
    <property type="protein sequence ID" value="VFQ76238.1"/>
    <property type="molecule type" value="Genomic_DNA"/>
</dbReference>
<keyword evidence="5" id="KW-1185">Reference proteome</keyword>
<dbReference type="PROSITE" id="PS00636">
    <property type="entry name" value="DNAJ_1"/>
    <property type="match status" value="1"/>
</dbReference>
<feature type="compositionally biased region" description="Basic residues" evidence="1">
    <location>
        <begin position="75"/>
        <end position="86"/>
    </location>
</feature>
<gene>
    <name evidence="4" type="ORF">CCAM_LOCUS18014</name>
</gene>
<dbReference type="Proteomes" id="UP000595140">
    <property type="component" value="Unassembled WGS sequence"/>
</dbReference>
<feature type="transmembrane region" description="Helical" evidence="2">
    <location>
        <begin position="269"/>
        <end position="295"/>
    </location>
</feature>
<feature type="region of interest" description="Disordered" evidence="1">
    <location>
        <begin position="375"/>
        <end position="396"/>
    </location>
</feature>
<feature type="compositionally biased region" description="Polar residues" evidence="1">
    <location>
        <begin position="375"/>
        <end position="385"/>
    </location>
</feature>
<dbReference type="Pfam" id="PF14901">
    <property type="entry name" value="Jiv90"/>
    <property type="match status" value="1"/>
</dbReference>
<feature type="compositionally biased region" description="Basic residues" evidence="1">
    <location>
        <begin position="702"/>
        <end position="712"/>
    </location>
</feature>
<feature type="transmembrane region" description="Helical" evidence="2">
    <location>
        <begin position="301"/>
        <end position="322"/>
    </location>
</feature>
<dbReference type="PROSITE" id="PS50076">
    <property type="entry name" value="DNAJ_2"/>
    <property type="match status" value="1"/>
</dbReference>
<dbReference type="InterPro" id="IPR018253">
    <property type="entry name" value="DnaJ_domain_CS"/>
</dbReference>
<evidence type="ECO:0000256" key="2">
    <source>
        <dbReference type="SAM" id="Phobius"/>
    </source>
</evidence>
<dbReference type="InterPro" id="IPR036869">
    <property type="entry name" value="J_dom_sf"/>
</dbReference>
<keyword evidence="2" id="KW-1133">Transmembrane helix</keyword>
<evidence type="ECO:0000313" key="4">
    <source>
        <dbReference type="EMBL" id="VFQ76238.1"/>
    </source>
</evidence>
<organism evidence="4 5">
    <name type="scientific">Cuscuta campestris</name>
    <dbReference type="NCBI Taxonomy" id="132261"/>
    <lineage>
        <taxon>Eukaryota</taxon>
        <taxon>Viridiplantae</taxon>
        <taxon>Streptophyta</taxon>
        <taxon>Embryophyta</taxon>
        <taxon>Tracheophyta</taxon>
        <taxon>Spermatophyta</taxon>
        <taxon>Magnoliopsida</taxon>
        <taxon>eudicotyledons</taxon>
        <taxon>Gunneridae</taxon>
        <taxon>Pentapetalae</taxon>
        <taxon>asterids</taxon>
        <taxon>lamiids</taxon>
        <taxon>Solanales</taxon>
        <taxon>Convolvulaceae</taxon>
        <taxon>Cuscuteae</taxon>
        <taxon>Cuscuta</taxon>
        <taxon>Cuscuta subgen. Grammica</taxon>
        <taxon>Cuscuta sect. Cleistogrammica</taxon>
    </lineage>
</organism>
<protein>
    <recommendedName>
        <fullName evidence="3">J domain-containing protein</fullName>
    </recommendedName>
</protein>
<dbReference type="OrthoDB" id="1507364at2759"/>
<keyword evidence="2" id="KW-0472">Membrane</keyword>
<accession>A0A484LJT6</accession>
<feature type="region of interest" description="Disordered" evidence="1">
    <location>
        <begin position="671"/>
        <end position="712"/>
    </location>
</feature>
<dbReference type="AlphaFoldDB" id="A0A484LJT6"/>
<dbReference type="InterPro" id="IPR032843">
    <property type="entry name" value="Jiv"/>
</dbReference>
<evidence type="ECO:0000256" key="1">
    <source>
        <dbReference type="SAM" id="MobiDB-lite"/>
    </source>
</evidence>
<feature type="region of interest" description="Disordered" evidence="1">
    <location>
        <begin position="620"/>
        <end position="647"/>
    </location>
</feature>
<feature type="transmembrane region" description="Helical" evidence="2">
    <location>
        <begin position="238"/>
        <end position="262"/>
    </location>
</feature>
<dbReference type="Pfam" id="PF00226">
    <property type="entry name" value="DnaJ"/>
    <property type="match status" value="1"/>
</dbReference>
<evidence type="ECO:0000313" key="5">
    <source>
        <dbReference type="Proteomes" id="UP000595140"/>
    </source>
</evidence>
<feature type="compositionally biased region" description="Basic and acidic residues" evidence="1">
    <location>
        <begin position="87"/>
        <end position="98"/>
    </location>
</feature>
<dbReference type="SMART" id="SM00271">
    <property type="entry name" value="DnaJ"/>
    <property type="match status" value="1"/>
</dbReference>
<keyword evidence="2" id="KW-0812">Transmembrane</keyword>
<proteinExistence type="predicted"/>
<feature type="compositionally biased region" description="Polar residues" evidence="1">
    <location>
        <begin position="59"/>
        <end position="69"/>
    </location>
</feature>